<accession>A0A160LKQ4</accession>
<feature type="transmembrane region" description="Helical" evidence="1">
    <location>
        <begin position="6"/>
        <end position="24"/>
    </location>
</feature>
<organism evidence="2 3">
    <name type="scientific">Bacillus phage pGIL02</name>
    <dbReference type="NCBI Taxonomy" id="1768917"/>
    <lineage>
        <taxon>Viruses</taxon>
        <taxon>Varidnaviria</taxon>
        <taxon>Bamfordvirae</taxon>
        <taxon>Preplasmiviricota</taxon>
        <taxon>Prepoliviricotina</taxon>
        <taxon>Tectiliviricetes</taxon>
        <taxon>Kalamavirales</taxon>
        <taxon>Tectiviridae</taxon>
        <taxon>Betatectivirus</taxon>
        <taxon>Betatectivirus Bam35</taxon>
    </lineage>
</organism>
<keyword evidence="1" id="KW-0472">Membrane</keyword>
<keyword evidence="1" id="KW-1133">Transmembrane helix</keyword>
<evidence type="ECO:0000313" key="3">
    <source>
        <dbReference type="Proteomes" id="UP000243151"/>
    </source>
</evidence>
<protein>
    <submittedName>
        <fullName evidence="2">Uncharacterized protein</fullName>
    </submittedName>
</protein>
<evidence type="ECO:0000313" key="2">
    <source>
        <dbReference type="EMBL" id="AND28847.1"/>
    </source>
</evidence>
<gene>
    <name evidence="2" type="ORF">ATN07_34650</name>
</gene>
<evidence type="ECO:0000256" key="1">
    <source>
        <dbReference type="SAM" id="Phobius"/>
    </source>
</evidence>
<dbReference type="EMBL" id="CP013282">
    <property type="protein sequence ID" value="AND28847.1"/>
    <property type="molecule type" value="Genomic_DNA"/>
</dbReference>
<sequence length="68" mass="7528">MDAQMVGQLIGSYGFPIYMCILFATSMKKTLEGVTQSINSNTQTINSNTQIVMQLQQKIEQMGGKAHE</sequence>
<reference evidence="2 3" key="2">
    <citation type="journal article" date="2017" name="Res. Microbiol.">
        <title>Comparative genomics of extrachromosomal elements in Bacillus thuringiensis subsp. israelensis.</title>
        <authorList>
            <person name="Bolotin A."/>
            <person name="Gillis A."/>
            <person name="Sanchis V."/>
            <person name="Nielsen-LeRoux C."/>
            <person name="Mahillon J."/>
            <person name="Lereclus D."/>
            <person name="Sorokin A."/>
        </authorList>
    </citation>
    <scope>NUCLEOTIDE SEQUENCE [LARGE SCALE GENOMIC DNA]</scope>
    <source>
        <strain evidence="2 3">AM65-52</strain>
    </source>
</reference>
<name>A0A160LKQ4_9VIRU</name>
<proteinExistence type="predicted"/>
<reference evidence="2 3" key="1">
    <citation type="journal article" date="2003" name="Microbiology">
        <title>pGIL01, a linear tectiviral plasmid prophage originating from Bacillus thuringiensis serovar israelensis.</title>
        <authorList>
            <person name="Verheust C."/>
            <person name="Jensen G."/>
            <person name="Mahillon J."/>
        </authorList>
    </citation>
    <scope>NUCLEOTIDE SEQUENCE [LARGE SCALE GENOMIC DNA]</scope>
    <source>
        <strain evidence="2 3">AM65-52</strain>
    </source>
</reference>
<dbReference type="Proteomes" id="UP000243151">
    <property type="component" value="Segment"/>
</dbReference>
<keyword evidence="1" id="KW-0812">Transmembrane</keyword>